<evidence type="ECO:0008006" key="3">
    <source>
        <dbReference type="Google" id="ProtNLM"/>
    </source>
</evidence>
<dbReference type="EMBL" id="PEXQ01000049">
    <property type="protein sequence ID" value="PIU15219.1"/>
    <property type="molecule type" value="Genomic_DNA"/>
</dbReference>
<dbReference type="InterPro" id="IPR011067">
    <property type="entry name" value="Plasmid_toxin/cell-grow_inhib"/>
</dbReference>
<dbReference type="Proteomes" id="UP000229784">
    <property type="component" value="Unassembled WGS sequence"/>
</dbReference>
<proteinExistence type="predicted"/>
<dbReference type="AlphaFoldDB" id="A0A2M6XUB4"/>
<gene>
    <name evidence="1" type="ORF">COT20_02055</name>
</gene>
<sequence length="94" mass="11227">MGANIGFEQDGKHQNYERPVIILRKFNKDVLWILPFTSKEKLGRYYFATEYVGEKSFIILSQLRIISSKRLIRKIRTIPKNEFLILREKIKNLL</sequence>
<reference evidence="2" key="1">
    <citation type="submission" date="2017-09" db="EMBL/GenBank/DDBJ databases">
        <title>Depth-based differentiation of microbial function through sediment-hosted aquifers and enrichment of novel symbionts in the deep terrestrial subsurface.</title>
        <authorList>
            <person name="Probst A.J."/>
            <person name="Ladd B."/>
            <person name="Jarett J.K."/>
            <person name="Geller-Mcgrath D.E."/>
            <person name="Sieber C.M.K."/>
            <person name="Emerson J.B."/>
            <person name="Anantharaman K."/>
            <person name="Thomas B.C."/>
            <person name="Malmstrom R."/>
            <person name="Stieglmeier M."/>
            <person name="Klingl A."/>
            <person name="Woyke T."/>
            <person name="Ryan C.M."/>
            <person name="Banfield J.F."/>
        </authorList>
    </citation>
    <scope>NUCLEOTIDE SEQUENCE [LARGE SCALE GENOMIC DNA]</scope>
</reference>
<dbReference type="Gene3D" id="2.30.30.110">
    <property type="match status" value="1"/>
</dbReference>
<protein>
    <recommendedName>
        <fullName evidence="3">Toxin-antitoxin system protein</fullName>
    </recommendedName>
</protein>
<dbReference type="GO" id="GO:0003677">
    <property type="term" value="F:DNA binding"/>
    <property type="evidence" value="ECO:0007669"/>
    <property type="project" value="InterPro"/>
</dbReference>
<evidence type="ECO:0000313" key="1">
    <source>
        <dbReference type="EMBL" id="PIU15219.1"/>
    </source>
</evidence>
<comment type="caution">
    <text evidence="1">The sequence shown here is derived from an EMBL/GenBank/DDBJ whole genome shotgun (WGS) entry which is preliminary data.</text>
</comment>
<dbReference type="SUPFAM" id="SSF50118">
    <property type="entry name" value="Cell growth inhibitor/plasmid maintenance toxic component"/>
    <property type="match status" value="1"/>
</dbReference>
<accession>A0A2M6XUB4</accession>
<organism evidence="1 2">
    <name type="scientific">bacterium (Candidatus Gribaldobacteria) CG08_land_8_20_14_0_20_39_15</name>
    <dbReference type="NCBI Taxonomy" id="2014273"/>
    <lineage>
        <taxon>Bacteria</taxon>
        <taxon>Candidatus Gribaldobacteria</taxon>
    </lineage>
</organism>
<dbReference type="Pfam" id="PF02452">
    <property type="entry name" value="PemK_toxin"/>
    <property type="match status" value="1"/>
</dbReference>
<dbReference type="InterPro" id="IPR003477">
    <property type="entry name" value="PemK-like"/>
</dbReference>
<name>A0A2M6XUB4_9BACT</name>
<evidence type="ECO:0000313" key="2">
    <source>
        <dbReference type="Proteomes" id="UP000229784"/>
    </source>
</evidence>